<feature type="region of interest" description="Disordered" evidence="1">
    <location>
        <begin position="1"/>
        <end position="29"/>
    </location>
</feature>
<dbReference type="PANTHER" id="PTHR38663">
    <property type="match status" value="1"/>
</dbReference>
<dbReference type="InterPro" id="IPR036188">
    <property type="entry name" value="FAD/NAD-bd_sf"/>
</dbReference>
<proteinExistence type="predicted"/>
<sequence length="575" mass="63022">MSLDRNFTGTAGQHFGESSAPVGSNSASAPTAQEPLDLLVIGAGPHALSLLTRLIDDEPDLMSEAERIHLMQRARARSHAEVRHHLLKRFDLKSKVRVGTGSSASNSIHNSTLVIDTHGRWMAQWAADFEAFGIEFLRSHEYLHPDPYDFQSLTVWAKMRNRGSELKQMNCVDRRDCHRVGFKGPFVTPGSRLFLDFCADLVARYGLEQIVRKGTVEEIQILPPQPCSGEGPHSVKAGKGSDPQPETGKNDQMSLTQRHLLEVVLSDGRRFIARWVVCAMGPGPAFQGMHATLPWWAEELECALGGGQIHETHPLDSSVDHSAGVTLEGEICSEHRLQHSSTLSKWLLQTEAKNVLQNRRVLIVGGGQTSAHLVHVAIARGASAVTLCSRKRICRKPFDVDASFVGFLRPNMLQQFWQLEDFRARKQFNAALRNGGSMSGEAYADLAARVGERLDLAEENEVVQAHWCPLTEKIQVRLEDGRLSSFDFVWLATGGNFDLELVPVLASLKRQAPIPCVGSLPQLQGDLRWAAGLPVYVMGAFAQLQLGADALNLAGARAGGVVVARALLRDGLGSD</sequence>
<dbReference type="PANTHER" id="PTHR38663:SF1">
    <property type="entry name" value="L-ORNITHINE N(5)-MONOOXYGENASE"/>
    <property type="match status" value="1"/>
</dbReference>
<dbReference type="AlphaFoldDB" id="A0A0G4HAD6"/>
<reference evidence="2" key="1">
    <citation type="submission" date="2014-11" db="EMBL/GenBank/DDBJ databases">
        <authorList>
            <person name="Otto D Thomas"/>
            <person name="Naeem Raeece"/>
        </authorList>
    </citation>
    <scope>NUCLEOTIDE SEQUENCE</scope>
</reference>
<protein>
    <submittedName>
        <fullName evidence="2">Uncharacterized protein</fullName>
    </submittedName>
</protein>
<dbReference type="VEuPathDB" id="CryptoDB:Cvel_6087"/>
<organism evidence="2">
    <name type="scientific">Chromera velia CCMP2878</name>
    <dbReference type="NCBI Taxonomy" id="1169474"/>
    <lineage>
        <taxon>Eukaryota</taxon>
        <taxon>Sar</taxon>
        <taxon>Alveolata</taxon>
        <taxon>Colpodellida</taxon>
        <taxon>Chromeraceae</taxon>
        <taxon>Chromera</taxon>
    </lineage>
</organism>
<dbReference type="SUPFAM" id="SSF51905">
    <property type="entry name" value="FAD/NAD(P)-binding domain"/>
    <property type="match status" value="2"/>
</dbReference>
<evidence type="ECO:0000313" key="2">
    <source>
        <dbReference type="EMBL" id="CEM40941.1"/>
    </source>
</evidence>
<evidence type="ECO:0000256" key="1">
    <source>
        <dbReference type="SAM" id="MobiDB-lite"/>
    </source>
</evidence>
<name>A0A0G4HAD6_9ALVE</name>
<dbReference type="Gene3D" id="3.50.50.60">
    <property type="entry name" value="FAD/NAD(P)-binding domain"/>
    <property type="match status" value="1"/>
</dbReference>
<feature type="compositionally biased region" description="Polar residues" evidence="1">
    <location>
        <begin position="1"/>
        <end position="11"/>
    </location>
</feature>
<dbReference type="EMBL" id="CDMZ01002137">
    <property type="protein sequence ID" value="CEM40941.1"/>
    <property type="molecule type" value="Genomic_DNA"/>
</dbReference>
<accession>A0A0G4HAD6</accession>
<feature type="region of interest" description="Disordered" evidence="1">
    <location>
        <begin position="223"/>
        <end position="253"/>
    </location>
</feature>
<gene>
    <name evidence="2" type="ORF">Cvel_6087</name>
</gene>